<keyword evidence="5" id="KW-1185">Reference proteome</keyword>
<sequence length="97" mass="11175">MFTTKRPSHLEDLQGQVDEVMDVMRHATEAVLYRGARLNELSARAEALEHQANAFLKRTTNIRKKTYLADTLRHTQLIFYASVMSSRSNRNKHENSG</sequence>
<keyword evidence="1 2" id="KW-0175">Coiled coil</keyword>
<evidence type="ECO:0000259" key="3">
    <source>
        <dbReference type="PROSITE" id="PS50892"/>
    </source>
</evidence>
<gene>
    <name evidence="4" type="ORF">OUZ56_023068</name>
</gene>
<dbReference type="InterPro" id="IPR042855">
    <property type="entry name" value="V_SNARE_CC"/>
</dbReference>
<dbReference type="Gene3D" id="1.20.5.110">
    <property type="match status" value="1"/>
</dbReference>
<protein>
    <recommendedName>
        <fullName evidence="3">V-SNARE coiled-coil homology domain-containing protein</fullName>
    </recommendedName>
</protein>
<dbReference type="Pfam" id="PF00957">
    <property type="entry name" value="Synaptobrevin"/>
    <property type="match status" value="1"/>
</dbReference>
<dbReference type="PROSITE" id="PS50892">
    <property type="entry name" value="V_SNARE"/>
    <property type="match status" value="1"/>
</dbReference>
<evidence type="ECO:0000313" key="5">
    <source>
        <dbReference type="Proteomes" id="UP001234178"/>
    </source>
</evidence>
<dbReference type="EMBL" id="JAOYFB010000039">
    <property type="protein sequence ID" value="KAK4030111.1"/>
    <property type="molecule type" value="Genomic_DNA"/>
</dbReference>
<reference evidence="4 5" key="1">
    <citation type="journal article" date="2023" name="Nucleic Acids Res.">
        <title>The hologenome of Daphnia magna reveals possible DNA methylation and microbiome-mediated evolution of the host genome.</title>
        <authorList>
            <person name="Chaturvedi A."/>
            <person name="Li X."/>
            <person name="Dhandapani V."/>
            <person name="Marshall H."/>
            <person name="Kissane S."/>
            <person name="Cuenca-Cambronero M."/>
            <person name="Asole G."/>
            <person name="Calvet F."/>
            <person name="Ruiz-Romero M."/>
            <person name="Marangio P."/>
            <person name="Guigo R."/>
            <person name="Rago D."/>
            <person name="Mirbahai L."/>
            <person name="Eastwood N."/>
            <person name="Colbourne J.K."/>
            <person name="Zhou J."/>
            <person name="Mallon E."/>
            <person name="Orsini L."/>
        </authorList>
    </citation>
    <scope>NUCLEOTIDE SEQUENCE [LARGE SCALE GENOMIC DNA]</scope>
    <source>
        <strain evidence="4">LRV0_1</strain>
    </source>
</reference>
<dbReference type="InterPro" id="IPR016444">
    <property type="entry name" value="Synaptobrevin/VAMP"/>
</dbReference>
<dbReference type="Proteomes" id="UP001234178">
    <property type="component" value="Unassembled WGS sequence"/>
</dbReference>
<evidence type="ECO:0000313" key="4">
    <source>
        <dbReference type="EMBL" id="KAK4030111.1"/>
    </source>
</evidence>
<dbReference type="SUPFAM" id="SSF58038">
    <property type="entry name" value="SNARE fusion complex"/>
    <property type="match status" value="1"/>
</dbReference>
<feature type="coiled-coil region" evidence="2">
    <location>
        <begin position="10"/>
        <end position="58"/>
    </location>
</feature>
<dbReference type="PANTHER" id="PTHR45701">
    <property type="entry name" value="SYNAPTOBREVIN FAMILY MEMBER"/>
    <property type="match status" value="1"/>
</dbReference>
<organism evidence="4 5">
    <name type="scientific">Daphnia magna</name>
    <dbReference type="NCBI Taxonomy" id="35525"/>
    <lineage>
        <taxon>Eukaryota</taxon>
        <taxon>Metazoa</taxon>
        <taxon>Ecdysozoa</taxon>
        <taxon>Arthropoda</taxon>
        <taxon>Crustacea</taxon>
        <taxon>Branchiopoda</taxon>
        <taxon>Diplostraca</taxon>
        <taxon>Cladocera</taxon>
        <taxon>Anomopoda</taxon>
        <taxon>Daphniidae</taxon>
        <taxon>Daphnia</taxon>
    </lineage>
</organism>
<evidence type="ECO:0000256" key="2">
    <source>
        <dbReference type="SAM" id="Coils"/>
    </source>
</evidence>
<proteinExistence type="predicted"/>
<feature type="domain" description="V-SNARE coiled-coil homology" evidence="3">
    <location>
        <begin position="9"/>
        <end position="69"/>
    </location>
</feature>
<dbReference type="PRINTS" id="PR00219">
    <property type="entry name" value="SYNAPTOBREVN"/>
</dbReference>
<dbReference type="InterPro" id="IPR001388">
    <property type="entry name" value="Synaptobrevin-like"/>
</dbReference>
<name>A0ABR0AY91_9CRUS</name>
<evidence type="ECO:0000256" key="1">
    <source>
        <dbReference type="PROSITE-ProRule" id="PRU00290"/>
    </source>
</evidence>
<accession>A0ABR0AY91</accession>
<comment type="caution">
    <text evidence="4">The sequence shown here is derived from an EMBL/GenBank/DDBJ whole genome shotgun (WGS) entry which is preliminary data.</text>
</comment>